<keyword evidence="1" id="KW-0378">Hydrolase</keyword>
<dbReference type="Gene3D" id="3.40.50.300">
    <property type="entry name" value="P-loop containing nucleotide triphosphate hydrolases"/>
    <property type="match status" value="1"/>
</dbReference>
<dbReference type="SUPFAM" id="SSF48340">
    <property type="entry name" value="Interferon-induced guanylate-binding protein 1 (GBP1), C-terminal domain"/>
    <property type="match status" value="1"/>
</dbReference>
<keyword evidence="6" id="KW-1185">Reference proteome</keyword>
<reference evidence="5" key="3">
    <citation type="submission" date="2023-05" db="EMBL/GenBank/DDBJ databases">
        <authorList>
            <person name="Smith C.H."/>
        </authorList>
    </citation>
    <scope>NUCLEOTIDE SEQUENCE</scope>
    <source>
        <strain evidence="5">CHS0354</strain>
        <tissue evidence="5">Mantle</tissue>
    </source>
</reference>
<reference evidence="5" key="1">
    <citation type="journal article" date="2021" name="Genome Biol. Evol.">
        <title>A High-Quality Reference Genome for a Parasitic Bivalve with Doubly Uniparental Inheritance (Bivalvia: Unionida).</title>
        <authorList>
            <person name="Smith C.H."/>
        </authorList>
    </citation>
    <scope>NUCLEOTIDE SEQUENCE</scope>
    <source>
        <strain evidence="5">CHS0354</strain>
    </source>
</reference>
<keyword evidence="2" id="KW-0175">Coiled coil</keyword>
<dbReference type="PANTHER" id="PTHR10751">
    <property type="entry name" value="GUANYLATE BINDING PROTEIN"/>
    <property type="match status" value="1"/>
</dbReference>
<dbReference type="GO" id="GO:0003924">
    <property type="term" value="F:GTPase activity"/>
    <property type="evidence" value="ECO:0007669"/>
    <property type="project" value="InterPro"/>
</dbReference>
<feature type="domain" description="Guanylate-binding protein N-terminal" evidence="3">
    <location>
        <begin position="5"/>
        <end position="116"/>
    </location>
</feature>
<organism evidence="5 6">
    <name type="scientific">Potamilus streckersoni</name>
    <dbReference type="NCBI Taxonomy" id="2493646"/>
    <lineage>
        <taxon>Eukaryota</taxon>
        <taxon>Metazoa</taxon>
        <taxon>Spiralia</taxon>
        <taxon>Lophotrochozoa</taxon>
        <taxon>Mollusca</taxon>
        <taxon>Bivalvia</taxon>
        <taxon>Autobranchia</taxon>
        <taxon>Heteroconchia</taxon>
        <taxon>Palaeoheterodonta</taxon>
        <taxon>Unionida</taxon>
        <taxon>Unionoidea</taxon>
        <taxon>Unionidae</taxon>
        <taxon>Ambleminae</taxon>
        <taxon>Lampsilini</taxon>
        <taxon>Potamilus</taxon>
    </lineage>
</organism>
<evidence type="ECO:0000256" key="2">
    <source>
        <dbReference type="SAM" id="Coils"/>
    </source>
</evidence>
<evidence type="ECO:0000313" key="6">
    <source>
        <dbReference type="Proteomes" id="UP001195483"/>
    </source>
</evidence>
<dbReference type="InterPro" id="IPR027417">
    <property type="entry name" value="P-loop_NTPase"/>
</dbReference>
<dbReference type="GO" id="GO:0005525">
    <property type="term" value="F:GTP binding"/>
    <property type="evidence" value="ECO:0007669"/>
    <property type="project" value="InterPro"/>
</dbReference>
<dbReference type="Proteomes" id="UP001195483">
    <property type="component" value="Unassembled WGS sequence"/>
</dbReference>
<protein>
    <recommendedName>
        <fullName evidence="7">Guanylate-binding protein/Atlastin C-terminal domain-containing protein</fullName>
    </recommendedName>
</protein>
<evidence type="ECO:0000259" key="3">
    <source>
        <dbReference type="Pfam" id="PF02263"/>
    </source>
</evidence>
<evidence type="ECO:0000259" key="4">
    <source>
        <dbReference type="Pfam" id="PF02841"/>
    </source>
</evidence>
<dbReference type="InterPro" id="IPR003191">
    <property type="entry name" value="Guanylate-bd/ATL_C"/>
</dbReference>
<dbReference type="Pfam" id="PF02263">
    <property type="entry name" value="GBP"/>
    <property type="match status" value="1"/>
</dbReference>
<evidence type="ECO:0000313" key="5">
    <source>
        <dbReference type="EMBL" id="KAK3602008.1"/>
    </source>
</evidence>
<name>A0AAE0W4Q8_9BIVA</name>
<dbReference type="Pfam" id="PF02841">
    <property type="entry name" value="GBP_C"/>
    <property type="match status" value="1"/>
</dbReference>
<proteinExistence type="predicted"/>
<dbReference type="Gene3D" id="1.20.1000.10">
    <property type="entry name" value="Guanylate-binding protein, C-terminal domain"/>
    <property type="match status" value="2"/>
</dbReference>
<reference evidence="5" key="2">
    <citation type="journal article" date="2021" name="Genome Biol. Evol.">
        <title>Developing a high-quality reference genome for a parasitic bivalve with doubly uniparental inheritance (Bivalvia: Unionida).</title>
        <authorList>
            <person name="Smith C.H."/>
        </authorList>
    </citation>
    <scope>NUCLEOTIDE SEQUENCE</scope>
    <source>
        <strain evidence="5">CHS0354</strain>
        <tissue evidence="5">Mantle</tissue>
    </source>
</reference>
<comment type="caution">
    <text evidence="5">The sequence shown here is derived from an EMBL/GenBank/DDBJ whole genome shotgun (WGS) entry which is preliminary data.</text>
</comment>
<dbReference type="EMBL" id="JAEAOA010000148">
    <property type="protein sequence ID" value="KAK3602008.1"/>
    <property type="molecule type" value="Genomic_DNA"/>
</dbReference>
<dbReference type="AlphaFoldDB" id="A0AAE0W4Q8"/>
<accession>A0AAE0W4Q8</accession>
<evidence type="ECO:0000256" key="1">
    <source>
        <dbReference type="ARBA" id="ARBA00022801"/>
    </source>
</evidence>
<gene>
    <name evidence="5" type="ORF">CHS0354_001589</name>
</gene>
<sequence length="405" mass="47337">MDIRESSSNFDQFFPTFILTLRDFYLNLEVDGKPITSDKYFEDVCLEMQKEPDKKGHDNNMARQCIRDYFKTRKCFTFDRPGGTDVLRTLEDLEDSALSKEFLKDSKLFTDYVYNECPPKQLNNGQPVNGRRFVIIVEQYVDAIRNGGVPNVLGALAAMVMEENKRAVNESMKTYKSGMSENQITKEYENFRTQDQQASVEESQKALGKMDAEIKQKVADGRYHCRDGYKLYQKDMEKLKTDFCALTRLGSKKTDVLQKYLSDIANRGEIIMQADATLTQKEIEMEVERQRIADADRKIEAEKRLLEEQQRLLEEKNQRNKEALELMKQKQEKEIQNERDNLEKITEKRREEMERLANEGMLIEAERMKLNMEKAQKEIDEYKNEGSLSLLGRAAKGFIGKLKFW</sequence>
<dbReference type="InterPro" id="IPR015894">
    <property type="entry name" value="Guanylate-bd_N"/>
</dbReference>
<dbReference type="InterPro" id="IPR036543">
    <property type="entry name" value="Guanylate-bd_C_sf"/>
</dbReference>
<feature type="domain" description="Guanylate-binding protein/Atlastin C-terminal" evidence="4">
    <location>
        <begin position="182"/>
        <end position="373"/>
    </location>
</feature>
<feature type="coiled-coil region" evidence="2">
    <location>
        <begin position="278"/>
        <end position="385"/>
    </location>
</feature>
<dbReference type="SUPFAM" id="SSF52540">
    <property type="entry name" value="P-loop containing nucleoside triphosphate hydrolases"/>
    <property type="match status" value="1"/>
</dbReference>
<evidence type="ECO:0008006" key="7">
    <source>
        <dbReference type="Google" id="ProtNLM"/>
    </source>
</evidence>